<dbReference type="GO" id="GO:0046464">
    <property type="term" value="P:acylglycerol catabolic process"/>
    <property type="evidence" value="ECO:0007669"/>
    <property type="project" value="TreeGrafter"/>
</dbReference>
<dbReference type="SUPFAM" id="SSF53474">
    <property type="entry name" value="alpha/beta-Hydrolases"/>
    <property type="match status" value="1"/>
</dbReference>
<sequence>MMSGSVARHDSRFVTLPNGLLHHYATVGDRGPKIVLLHGYADSWRSFEPLFKVLGRDAQLFALDQRGHGHTEPGGRYAMADLAQDAIDFIATVAREPVHLVGHSLGAIVAQRAAERRPDLLRSLTIIGGARSAAAHPGLAALRVQIGDFGDAIPPDFIKAFQESTVSAPLRPSRLAAIVKESRKLRPETWRNALEALLNEPRARKALEIRVPALSLWGVEDGVFHKGEQVALSRAIPHLETIHYAGLGHAPHWEAPDRVARDIRSFALAVAPGRLREINRERPHAW</sequence>
<evidence type="ECO:0000313" key="3">
    <source>
        <dbReference type="Proteomes" id="UP001143372"/>
    </source>
</evidence>
<comment type="caution">
    <text evidence="2">The sequence shown here is derived from an EMBL/GenBank/DDBJ whole genome shotgun (WGS) entry which is preliminary data.</text>
</comment>
<accession>A0A9W6MWG5</accession>
<name>A0A9W6MWG5_9HYPH</name>
<evidence type="ECO:0000313" key="2">
    <source>
        <dbReference type="EMBL" id="GLK68996.1"/>
    </source>
</evidence>
<gene>
    <name evidence="2" type="ORF">GCM10008179_26340</name>
</gene>
<dbReference type="GO" id="GO:0047372">
    <property type="term" value="F:monoacylglycerol lipase activity"/>
    <property type="evidence" value="ECO:0007669"/>
    <property type="project" value="TreeGrafter"/>
</dbReference>
<dbReference type="InterPro" id="IPR050266">
    <property type="entry name" value="AB_hydrolase_sf"/>
</dbReference>
<dbReference type="GO" id="GO:0016020">
    <property type="term" value="C:membrane"/>
    <property type="evidence" value="ECO:0007669"/>
    <property type="project" value="TreeGrafter"/>
</dbReference>
<reference evidence="2" key="1">
    <citation type="journal article" date="2014" name="Int. J. Syst. Evol. Microbiol.">
        <title>Complete genome sequence of Corynebacterium casei LMG S-19264T (=DSM 44701T), isolated from a smear-ripened cheese.</title>
        <authorList>
            <consortium name="US DOE Joint Genome Institute (JGI-PGF)"/>
            <person name="Walter F."/>
            <person name="Albersmeier A."/>
            <person name="Kalinowski J."/>
            <person name="Ruckert C."/>
        </authorList>
    </citation>
    <scope>NUCLEOTIDE SEQUENCE</scope>
    <source>
        <strain evidence="2">VKM B-2347</strain>
    </source>
</reference>
<dbReference type="Proteomes" id="UP001143372">
    <property type="component" value="Unassembled WGS sequence"/>
</dbReference>
<organism evidence="2 3">
    <name type="scientific">Hansschlegelia plantiphila</name>
    <dbReference type="NCBI Taxonomy" id="374655"/>
    <lineage>
        <taxon>Bacteria</taxon>
        <taxon>Pseudomonadati</taxon>
        <taxon>Pseudomonadota</taxon>
        <taxon>Alphaproteobacteria</taxon>
        <taxon>Hyphomicrobiales</taxon>
        <taxon>Methylopilaceae</taxon>
        <taxon>Hansschlegelia</taxon>
    </lineage>
</organism>
<proteinExistence type="predicted"/>
<dbReference type="RefSeq" id="WP_271169234.1">
    <property type="nucleotide sequence ID" value="NZ_BSFI01000018.1"/>
</dbReference>
<keyword evidence="2" id="KW-0378">Hydrolase</keyword>
<feature type="domain" description="AB hydrolase-1" evidence="1">
    <location>
        <begin position="34"/>
        <end position="256"/>
    </location>
</feature>
<dbReference type="Gene3D" id="3.40.50.1820">
    <property type="entry name" value="alpha/beta hydrolase"/>
    <property type="match status" value="1"/>
</dbReference>
<dbReference type="PANTHER" id="PTHR43798">
    <property type="entry name" value="MONOACYLGLYCEROL LIPASE"/>
    <property type="match status" value="1"/>
</dbReference>
<dbReference type="InterPro" id="IPR029058">
    <property type="entry name" value="AB_hydrolase_fold"/>
</dbReference>
<reference evidence="2" key="2">
    <citation type="submission" date="2023-01" db="EMBL/GenBank/DDBJ databases">
        <authorList>
            <person name="Sun Q."/>
            <person name="Evtushenko L."/>
        </authorList>
    </citation>
    <scope>NUCLEOTIDE SEQUENCE</scope>
    <source>
        <strain evidence="2">VKM B-2347</strain>
    </source>
</reference>
<dbReference type="AlphaFoldDB" id="A0A9W6MWG5"/>
<dbReference type="Pfam" id="PF00561">
    <property type="entry name" value="Abhydrolase_1"/>
    <property type="match status" value="1"/>
</dbReference>
<keyword evidence="3" id="KW-1185">Reference proteome</keyword>
<dbReference type="EMBL" id="BSFI01000018">
    <property type="protein sequence ID" value="GLK68996.1"/>
    <property type="molecule type" value="Genomic_DNA"/>
</dbReference>
<dbReference type="InterPro" id="IPR000073">
    <property type="entry name" value="AB_hydrolase_1"/>
</dbReference>
<evidence type="ECO:0000259" key="1">
    <source>
        <dbReference type="Pfam" id="PF00561"/>
    </source>
</evidence>
<protein>
    <submittedName>
        <fullName evidence="2">Alpha/beta hydrolase</fullName>
    </submittedName>
</protein>
<dbReference type="PANTHER" id="PTHR43798:SF5">
    <property type="entry name" value="MONOACYLGLYCEROL LIPASE ABHD6"/>
    <property type="match status" value="1"/>
</dbReference>